<dbReference type="InterPro" id="IPR029063">
    <property type="entry name" value="SAM-dependent_MTases_sf"/>
</dbReference>
<dbReference type="PANTHER" id="PTHR14614:SF162">
    <property type="entry name" value="EXPRESSED PROTEIN"/>
    <property type="match status" value="1"/>
</dbReference>
<sequence length="242" mass="25612">MEHPLPAPATKHLATLQHPLPRGGAVTLQQRASEADNTTGTTLWTGAQVLSAYLSKTVSSSTEKQTTVLELGAGIGFLALALAEAGLDVVTTDIEPVLSVLSRNVGNCAASLPAGSGSVRVAELDWLAEDRPAAIAALDLPHIDMVVTADTVYAPHLSPALWATLAAVCRPDPAAGHAGVPLYIALERRDPGLVDSSLEIGRQAGCDLRRVAHGRVAKIVERTWGWKPEDWEGVEVWKGRFK</sequence>
<dbReference type="PANTHER" id="PTHR14614">
    <property type="entry name" value="HEPATOCELLULAR CARCINOMA-ASSOCIATED ANTIGEN"/>
    <property type="match status" value="1"/>
</dbReference>
<organism evidence="1 2">
    <name type="scientific">Apiotrichum porosum</name>
    <dbReference type="NCBI Taxonomy" id="105984"/>
    <lineage>
        <taxon>Eukaryota</taxon>
        <taxon>Fungi</taxon>
        <taxon>Dikarya</taxon>
        <taxon>Basidiomycota</taxon>
        <taxon>Agaricomycotina</taxon>
        <taxon>Tremellomycetes</taxon>
        <taxon>Trichosporonales</taxon>
        <taxon>Trichosporonaceae</taxon>
        <taxon>Apiotrichum</taxon>
    </lineage>
</organism>
<evidence type="ECO:0000313" key="1">
    <source>
        <dbReference type="EMBL" id="RSH84742.1"/>
    </source>
</evidence>
<name>A0A427Y109_9TREE</name>
<comment type="caution">
    <text evidence="1">The sequence shown here is derived from an EMBL/GenBank/DDBJ whole genome shotgun (WGS) entry which is preliminary data.</text>
</comment>
<dbReference type="GO" id="GO:0005634">
    <property type="term" value="C:nucleus"/>
    <property type="evidence" value="ECO:0007669"/>
    <property type="project" value="TreeGrafter"/>
</dbReference>
<protein>
    <submittedName>
        <fullName evidence="1">Uncharacterized protein</fullName>
    </submittedName>
</protein>
<accession>A0A427Y109</accession>
<dbReference type="Pfam" id="PF10294">
    <property type="entry name" value="Methyltransf_16"/>
    <property type="match status" value="1"/>
</dbReference>
<evidence type="ECO:0000313" key="2">
    <source>
        <dbReference type="Proteomes" id="UP000279236"/>
    </source>
</evidence>
<dbReference type="Gene3D" id="3.40.50.150">
    <property type="entry name" value="Vaccinia Virus protein VP39"/>
    <property type="match status" value="1"/>
</dbReference>
<dbReference type="GO" id="GO:0008757">
    <property type="term" value="F:S-adenosylmethionine-dependent methyltransferase activity"/>
    <property type="evidence" value="ECO:0007669"/>
    <property type="project" value="UniProtKB-ARBA"/>
</dbReference>
<dbReference type="GO" id="GO:0005737">
    <property type="term" value="C:cytoplasm"/>
    <property type="evidence" value="ECO:0007669"/>
    <property type="project" value="TreeGrafter"/>
</dbReference>
<dbReference type="RefSeq" id="XP_028478190.1">
    <property type="nucleotide sequence ID" value="XM_028621738.1"/>
</dbReference>
<dbReference type="STRING" id="105984.A0A427Y109"/>
<reference evidence="1 2" key="1">
    <citation type="submission" date="2018-11" db="EMBL/GenBank/DDBJ databases">
        <title>Genome sequence of Apiotrichum porosum DSM 27194.</title>
        <authorList>
            <person name="Aliyu H."/>
            <person name="Gorte O."/>
            <person name="Ochsenreither K."/>
        </authorList>
    </citation>
    <scope>NUCLEOTIDE SEQUENCE [LARGE SCALE GENOMIC DNA]</scope>
    <source>
        <strain evidence="1 2">DSM 27194</strain>
    </source>
</reference>
<dbReference type="EMBL" id="RSCE01000003">
    <property type="protein sequence ID" value="RSH84742.1"/>
    <property type="molecule type" value="Genomic_DNA"/>
</dbReference>
<dbReference type="InterPro" id="IPR019410">
    <property type="entry name" value="Methyltransf_16"/>
</dbReference>
<gene>
    <name evidence="1" type="ORF">EHS24_006266</name>
</gene>
<dbReference type="GeneID" id="39590809"/>
<dbReference type="AlphaFoldDB" id="A0A427Y109"/>
<proteinExistence type="predicted"/>
<dbReference type="Proteomes" id="UP000279236">
    <property type="component" value="Unassembled WGS sequence"/>
</dbReference>
<dbReference type="OrthoDB" id="194386at2759"/>
<dbReference type="SUPFAM" id="SSF53335">
    <property type="entry name" value="S-adenosyl-L-methionine-dependent methyltransferases"/>
    <property type="match status" value="1"/>
</dbReference>
<keyword evidence="2" id="KW-1185">Reference proteome</keyword>